<dbReference type="PANTHER" id="PTHR11732">
    <property type="entry name" value="ALDO/KETO REDUCTASE"/>
    <property type="match status" value="1"/>
</dbReference>
<dbReference type="InParanoid" id="M1CVT6"/>
<proteinExistence type="predicted"/>
<organism evidence="2 3">
    <name type="scientific">Solanum tuberosum</name>
    <name type="common">Potato</name>
    <dbReference type="NCBI Taxonomy" id="4113"/>
    <lineage>
        <taxon>Eukaryota</taxon>
        <taxon>Viridiplantae</taxon>
        <taxon>Streptophyta</taxon>
        <taxon>Embryophyta</taxon>
        <taxon>Tracheophyta</taxon>
        <taxon>Spermatophyta</taxon>
        <taxon>Magnoliopsida</taxon>
        <taxon>eudicotyledons</taxon>
        <taxon>Gunneridae</taxon>
        <taxon>Pentapetalae</taxon>
        <taxon>asterids</taxon>
        <taxon>lamiids</taxon>
        <taxon>Solanales</taxon>
        <taxon>Solanaceae</taxon>
        <taxon>Solanoideae</taxon>
        <taxon>Solaneae</taxon>
        <taxon>Solanum</taxon>
    </lineage>
</organism>
<dbReference type="PROSITE" id="PS00062">
    <property type="entry name" value="ALDOKETO_REDUCTASE_2"/>
    <property type="match status" value="1"/>
</dbReference>
<sequence length="120" mass="12896">MIHPLDIKGVWEGMEECKNLGLTKGIGVSNFSCKKLEKRLSIAKIPPAVNQQNVGVLEPVIASECIGALTREIGKAKIEPLWLNSAILECCGLFGEEMGRFGTIGLGMSWIGNCIVVGLI</sequence>
<dbReference type="Gramene" id="PGSC0003DMT400075841">
    <property type="protein sequence ID" value="PGSC0003DMT400075841"/>
    <property type="gene ID" value="PGSC0003DMG401029486"/>
</dbReference>
<name>M1CVT6_SOLTU</name>
<dbReference type="STRING" id="4113.M1CVT6"/>
<keyword evidence="3" id="KW-1185">Reference proteome</keyword>
<dbReference type="HOGENOM" id="CLU_2053831_0_0_1"/>
<dbReference type="EnsemblPlants" id="PGSC0003DMT400075841">
    <property type="protein sequence ID" value="PGSC0003DMT400075841"/>
    <property type="gene ID" value="PGSC0003DMG401029486"/>
</dbReference>
<dbReference type="Pfam" id="PF00248">
    <property type="entry name" value="Aldo_ket_red"/>
    <property type="match status" value="1"/>
</dbReference>
<dbReference type="PaxDb" id="4113-PGSC0003DMT400075841"/>
<dbReference type="InterPro" id="IPR020471">
    <property type="entry name" value="AKR"/>
</dbReference>
<feature type="domain" description="NADP-dependent oxidoreductase" evidence="1">
    <location>
        <begin position="5"/>
        <end position="67"/>
    </location>
</feature>
<dbReference type="GO" id="GO:0005829">
    <property type="term" value="C:cytosol"/>
    <property type="evidence" value="ECO:0000318"/>
    <property type="project" value="GO_Central"/>
</dbReference>
<reference evidence="3" key="1">
    <citation type="journal article" date="2011" name="Nature">
        <title>Genome sequence and analysis of the tuber crop potato.</title>
        <authorList>
            <consortium name="The Potato Genome Sequencing Consortium"/>
        </authorList>
    </citation>
    <scope>NUCLEOTIDE SEQUENCE [LARGE SCALE GENOMIC DNA]</scope>
    <source>
        <strain evidence="3">cv. DM1-3 516 R44</strain>
    </source>
</reference>
<protein>
    <submittedName>
        <fullName evidence="2">D-galacturonic acid reductase 1</fullName>
    </submittedName>
</protein>
<dbReference type="AlphaFoldDB" id="M1CVT6"/>
<evidence type="ECO:0000313" key="2">
    <source>
        <dbReference type="EnsemblPlants" id="PGSC0003DMT400075841"/>
    </source>
</evidence>
<evidence type="ECO:0000313" key="3">
    <source>
        <dbReference type="Proteomes" id="UP000011115"/>
    </source>
</evidence>
<dbReference type="InterPro" id="IPR023210">
    <property type="entry name" value="NADP_OxRdtase_dom"/>
</dbReference>
<evidence type="ECO:0000259" key="1">
    <source>
        <dbReference type="Pfam" id="PF00248"/>
    </source>
</evidence>
<accession>M1CVT6</accession>
<dbReference type="Proteomes" id="UP000011115">
    <property type="component" value="Unassembled WGS sequence"/>
</dbReference>
<dbReference type="eggNOG" id="KOG1577">
    <property type="taxonomic scope" value="Eukaryota"/>
</dbReference>
<dbReference type="GO" id="GO:0004032">
    <property type="term" value="F:aldose reductase (NADPH) activity"/>
    <property type="evidence" value="ECO:0000318"/>
    <property type="project" value="GO_Central"/>
</dbReference>
<reference evidence="2" key="2">
    <citation type="submission" date="2015-06" db="UniProtKB">
        <authorList>
            <consortium name="EnsemblPlants"/>
        </authorList>
    </citation>
    <scope>IDENTIFICATION</scope>
    <source>
        <strain evidence="2">DM1-3 516 R44</strain>
    </source>
</reference>
<dbReference type="InterPro" id="IPR018170">
    <property type="entry name" value="Aldo/ket_reductase_CS"/>
</dbReference>
<dbReference type="InterPro" id="IPR036812">
    <property type="entry name" value="NAD(P)_OxRdtase_dom_sf"/>
</dbReference>
<dbReference type="Gene3D" id="3.20.20.100">
    <property type="entry name" value="NADP-dependent oxidoreductase domain"/>
    <property type="match status" value="1"/>
</dbReference>
<dbReference type="SUPFAM" id="SSF51430">
    <property type="entry name" value="NAD(P)-linked oxidoreductase"/>
    <property type="match status" value="1"/>
</dbReference>